<keyword evidence="3" id="KW-1185">Reference proteome</keyword>
<protein>
    <recommendedName>
        <fullName evidence="4">Transmembrane protein</fullName>
    </recommendedName>
</protein>
<evidence type="ECO:0008006" key="4">
    <source>
        <dbReference type="Google" id="ProtNLM"/>
    </source>
</evidence>
<feature type="transmembrane region" description="Helical" evidence="1">
    <location>
        <begin position="164"/>
        <end position="183"/>
    </location>
</feature>
<feature type="transmembrane region" description="Helical" evidence="1">
    <location>
        <begin position="65"/>
        <end position="93"/>
    </location>
</feature>
<organism evidence="2 3">
    <name type="scientific">Pythium insidiosum</name>
    <name type="common">Pythiosis disease agent</name>
    <dbReference type="NCBI Taxonomy" id="114742"/>
    <lineage>
        <taxon>Eukaryota</taxon>
        <taxon>Sar</taxon>
        <taxon>Stramenopiles</taxon>
        <taxon>Oomycota</taxon>
        <taxon>Peronosporomycetes</taxon>
        <taxon>Pythiales</taxon>
        <taxon>Pythiaceae</taxon>
        <taxon>Pythium</taxon>
    </lineage>
</organism>
<evidence type="ECO:0000313" key="3">
    <source>
        <dbReference type="Proteomes" id="UP001209570"/>
    </source>
</evidence>
<keyword evidence="1" id="KW-0812">Transmembrane</keyword>
<keyword evidence="1" id="KW-1133">Transmembrane helix</keyword>
<feature type="transmembrane region" description="Helical" evidence="1">
    <location>
        <begin position="130"/>
        <end position="152"/>
    </location>
</feature>
<sequence length="185" mass="20263">MLHKVTQFYRPEWLLVGAAILALSQMTPSLLDAMAVATPSANKPFGDLAGFRPHYMREHQDATAVTLHVVGTSLIVLLVLAHPELLGAGVLALQCGRLAFACFRALDHGLFEALVVLSVFFATVKFLRGSVAMALVALAVGYSFAWTGHFFFERNRPATFVYPTYSLVCDFLMWIEVLTGVTVTL</sequence>
<name>A0AAD5LHC9_PYTIN</name>
<proteinExistence type="predicted"/>
<gene>
    <name evidence="2" type="ORF">P43SY_004365</name>
</gene>
<keyword evidence="1" id="KW-0472">Membrane</keyword>
<dbReference type="Proteomes" id="UP001209570">
    <property type="component" value="Unassembled WGS sequence"/>
</dbReference>
<evidence type="ECO:0000313" key="2">
    <source>
        <dbReference type="EMBL" id="KAJ0401158.1"/>
    </source>
</evidence>
<accession>A0AAD5LHC9</accession>
<dbReference type="EMBL" id="JAKCXM010000135">
    <property type="protein sequence ID" value="KAJ0401158.1"/>
    <property type="molecule type" value="Genomic_DNA"/>
</dbReference>
<evidence type="ECO:0000256" key="1">
    <source>
        <dbReference type="SAM" id="Phobius"/>
    </source>
</evidence>
<dbReference type="AlphaFoldDB" id="A0AAD5LHC9"/>
<dbReference type="Pfam" id="PF06127">
    <property type="entry name" value="Mpo1-like"/>
    <property type="match status" value="2"/>
</dbReference>
<dbReference type="PANTHER" id="PTHR34205">
    <property type="entry name" value="TRANSMEMBRANE PROTEIN"/>
    <property type="match status" value="1"/>
</dbReference>
<dbReference type="PANTHER" id="PTHR34205:SF2">
    <property type="entry name" value="DUF962 DOMAIN-CONTAINING PROTEIN"/>
    <property type="match status" value="1"/>
</dbReference>
<dbReference type="InterPro" id="IPR009305">
    <property type="entry name" value="Mpo1-like"/>
</dbReference>
<comment type="caution">
    <text evidence="2">The sequence shown here is derived from an EMBL/GenBank/DDBJ whole genome shotgun (WGS) entry which is preliminary data.</text>
</comment>
<feature type="transmembrane region" description="Helical" evidence="1">
    <location>
        <begin position="105"/>
        <end position="124"/>
    </location>
</feature>
<reference evidence="2" key="1">
    <citation type="submission" date="2021-12" db="EMBL/GenBank/DDBJ databases">
        <title>Prjna785345.</title>
        <authorList>
            <person name="Rujirawat T."/>
            <person name="Krajaejun T."/>
        </authorList>
    </citation>
    <scope>NUCLEOTIDE SEQUENCE</scope>
    <source>
        <strain evidence="2">Pi057C3</strain>
    </source>
</reference>